<gene>
    <name evidence="18" type="ORF">CC84DRAFT_7245</name>
</gene>
<evidence type="ECO:0000256" key="2">
    <source>
        <dbReference type="ARBA" id="ARBA00004589"/>
    </source>
</evidence>
<feature type="binding site" description="axial binding residue" evidence="14">
    <location>
        <position position="50"/>
    </location>
    <ligand>
        <name>heme</name>
        <dbReference type="ChEBI" id="CHEBI:30413"/>
    </ligand>
    <ligandPart>
        <name>Fe</name>
        <dbReference type="ChEBI" id="CHEBI:18248"/>
    </ligandPart>
</feature>
<evidence type="ECO:0000256" key="11">
    <source>
        <dbReference type="ARBA" id="ARBA00023157"/>
    </source>
</evidence>
<comment type="subcellular location">
    <subcellularLocation>
        <location evidence="2">Membrane</location>
        <topology evidence="2">Lipid-anchor</topology>
        <topology evidence="2">GPI-anchor</topology>
    </subcellularLocation>
    <subcellularLocation>
        <location evidence="1">Membrane</location>
        <topology evidence="1">Multi-pass membrane protein</topology>
    </subcellularLocation>
    <subcellularLocation>
        <location evidence="3">Secreted</location>
    </subcellularLocation>
</comment>
<dbReference type="InParanoid" id="A0A177CVK6"/>
<dbReference type="EMBL" id="KV441548">
    <property type="protein sequence ID" value="OAG11276.1"/>
    <property type="molecule type" value="Genomic_DNA"/>
</dbReference>
<feature type="transmembrane region" description="Helical" evidence="15">
    <location>
        <begin position="330"/>
        <end position="350"/>
    </location>
</feature>
<feature type="transmembrane region" description="Helical" evidence="15">
    <location>
        <begin position="256"/>
        <end position="279"/>
    </location>
</feature>
<evidence type="ECO:0000256" key="1">
    <source>
        <dbReference type="ARBA" id="ARBA00004141"/>
    </source>
</evidence>
<dbReference type="SMART" id="SM00747">
    <property type="entry name" value="CFEM"/>
    <property type="match status" value="1"/>
</dbReference>
<keyword evidence="5" id="KW-0964">Secreted</keyword>
<dbReference type="InterPro" id="IPR052337">
    <property type="entry name" value="SAT4-like"/>
</dbReference>
<keyword evidence="14" id="KW-0479">Metal-binding</keyword>
<keyword evidence="9 15" id="KW-1133">Transmembrane helix</keyword>
<dbReference type="Pfam" id="PF05730">
    <property type="entry name" value="CFEM"/>
    <property type="match status" value="1"/>
</dbReference>
<dbReference type="AlphaFoldDB" id="A0A177CVK6"/>
<organism evidence="18 19">
    <name type="scientific">Paraphaeosphaeria sporulosa</name>
    <dbReference type="NCBI Taxonomy" id="1460663"/>
    <lineage>
        <taxon>Eukaryota</taxon>
        <taxon>Fungi</taxon>
        <taxon>Dikarya</taxon>
        <taxon>Ascomycota</taxon>
        <taxon>Pezizomycotina</taxon>
        <taxon>Dothideomycetes</taxon>
        <taxon>Pleosporomycetidae</taxon>
        <taxon>Pleosporales</taxon>
        <taxon>Massarineae</taxon>
        <taxon>Didymosphaeriaceae</taxon>
        <taxon>Paraphaeosphaeria</taxon>
    </lineage>
</organism>
<protein>
    <recommendedName>
        <fullName evidence="17">CFEM domain-containing protein</fullName>
    </recommendedName>
</protein>
<evidence type="ECO:0000256" key="16">
    <source>
        <dbReference type="SAM" id="SignalP"/>
    </source>
</evidence>
<dbReference type="PROSITE" id="PS52012">
    <property type="entry name" value="CFEM"/>
    <property type="match status" value="1"/>
</dbReference>
<accession>A0A177CVK6</accession>
<dbReference type="PANTHER" id="PTHR33048:SF143">
    <property type="entry name" value="EXTRACELLULAR MEMBRANE PROTEIN CFEM DOMAIN-CONTAINING PROTEIN-RELATED"/>
    <property type="match status" value="1"/>
</dbReference>
<comment type="similarity">
    <text evidence="13">Belongs to the SAT4 family.</text>
</comment>
<proteinExistence type="inferred from homology"/>
<evidence type="ECO:0000256" key="9">
    <source>
        <dbReference type="ARBA" id="ARBA00022989"/>
    </source>
</evidence>
<feature type="disulfide bond" evidence="14">
    <location>
        <begin position="46"/>
        <end position="53"/>
    </location>
</feature>
<keyword evidence="14" id="KW-0349">Heme</keyword>
<evidence type="ECO:0000256" key="12">
    <source>
        <dbReference type="ARBA" id="ARBA00023288"/>
    </source>
</evidence>
<dbReference type="GeneID" id="28770671"/>
<dbReference type="GO" id="GO:0098552">
    <property type="term" value="C:side of membrane"/>
    <property type="evidence" value="ECO:0007669"/>
    <property type="project" value="UniProtKB-KW"/>
</dbReference>
<evidence type="ECO:0000256" key="7">
    <source>
        <dbReference type="ARBA" id="ARBA00022692"/>
    </source>
</evidence>
<keyword evidence="14" id="KW-0408">Iron</keyword>
<feature type="transmembrane region" description="Helical" evidence="15">
    <location>
        <begin position="99"/>
        <end position="120"/>
    </location>
</feature>
<dbReference type="InterPro" id="IPR049326">
    <property type="entry name" value="Rhodopsin_dom_fungi"/>
</dbReference>
<feature type="transmembrane region" description="Helical" evidence="15">
    <location>
        <begin position="291"/>
        <end position="318"/>
    </location>
</feature>
<dbReference type="PANTHER" id="PTHR33048">
    <property type="entry name" value="PTH11-LIKE INTEGRAL MEMBRANE PROTEIN (AFU_ORTHOLOGUE AFUA_5G11245)"/>
    <property type="match status" value="1"/>
</dbReference>
<evidence type="ECO:0000256" key="6">
    <source>
        <dbReference type="ARBA" id="ARBA00022622"/>
    </source>
</evidence>
<evidence type="ECO:0000256" key="5">
    <source>
        <dbReference type="ARBA" id="ARBA00022525"/>
    </source>
</evidence>
<feature type="domain" description="CFEM" evidence="17">
    <location>
        <begin position="2"/>
        <end position="115"/>
    </location>
</feature>
<dbReference type="OrthoDB" id="2496787at2759"/>
<evidence type="ECO:0000256" key="15">
    <source>
        <dbReference type="SAM" id="Phobius"/>
    </source>
</evidence>
<feature type="disulfide bond" evidence="14">
    <location>
        <begin position="55"/>
        <end position="88"/>
    </location>
</feature>
<evidence type="ECO:0000313" key="18">
    <source>
        <dbReference type="EMBL" id="OAG11276.1"/>
    </source>
</evidence>
<dbReference type="Proteomes" id="UP000077069">
    <property type="component" value="Unassembled WGS sequence"/>
</dbReference>
<keyword evidence="19" id="KW-1185">Reference proteome</keyword>
<comment type="similarity">
    <text evidence="4">Belongs to the RBT5 family.</text>
</comment>
<keyword evidence="8 16" id="KW-0732">Signal</keyword>
<keyword evidence="7 15" id="KW-0812">Transmembrane</keyword>
<evidence type="ECO:0000256" key="4">
    <source>
        <dbReference type="ARBA" id="ARBA00010031"/>
    </source>
</evidence>
<name>A0A177CVK6_9PLEO</name>
<evidence type="ECO:0000256" key="8">
    <source>
        <dbReference type="ARBA" id="ARBA00022729"/>
    </source>
</evidence>
<feature type="transmembrane region" description="Helical" evidence="15">
    <location>
        <begin position="180"/>
        <end position="201"/>
    </location>
</feature>
<evidence type="ECO:0000256" key="10">
    <source>
        <dbReference type="ARBA" id="ARBA00023136"/>
    </source>
</evidence>
<dbReference type="RefSeq" id="XP_018041641.1">
    <property type="nucleotide sequence ID" value="XM_018187185.1"/>
</dbReference>
<evidence type="ECO:0000256" key="14">
    <source>
        <dbReference type="PROSITE-ProRule" id="PRU01356"/>
    </source>
</evidence>
<dbReference type="GO" id="GO:0005576">
    <property type="term" value="C:extracellular region"/>
    <property type="evidence" value="ECO:0007669"/>
    <property type="project" value="UniProtKB-SubCell"/>
</dbReference>
<dbReference type="Pfam" id="PF20684">
    <property type="entry name" value="Fung_rhodopsin"/>
    <property type="match status" value="1"/>
</dbReference>
<dbReference type="InterPro" id="IPR008427">
    <property type="entry name" value="Extracellular_membr_CFEM_dom"/>
</dbReference>
<feature type="signal peptide" evidence="16">
    <location>
        <begin position="1"/>
        <end position="26"/>
    </location>
</feature>
<feature type="transmembrane region" description="Helical" evidence="15">
    <location>
        <begin position="208"/>
        <end position="236"/>
    </location>
</feature>
<evidence type="ECO:0000256" key="13">
    <source>
        <dbReference type="ARBA" id="ARBA00038359"/>
    </source>
</evidence>
<comment type="caution">
    <text evidence="14">Lacks conserved residue(s) required for the propagation of feature annotation.</text>
</comment>
<keyword evidence="11 14" id="KW-1015">Disulfide bond</keyword>
<dbReference type="GO" id="GO:0046872">
    <property type="term" value="F:metal ion binding"/>
    <property type="evidence" value="ECO:0007669"/>
    <property type="project" value="UniProtKB-UniRule"/>
</dbReference>
<evidence type="ECO:0000313" key="19">
    <source>
        <dbReference type="Proteomes" id="UP000077069"/>
    </source>
</evidence>
<keyword evidence="12" id="KW-0449">Lipoprotein</keyword>
<reference evidence="18 19" key="1">
    <citation type="submission" date="2016-05" db="EMBL/GenBank/DDBJ databases">
        <title>Comparative analysis of secretome profiles of manganese(II)-oxidizing ascomycete fungi.</title>
        <authorList>
            <consortium name="DOE Joint Genome Institute"/>
            <person name="Zeiner C.A."/>
            <person name="Purvine S.O."/>
            <person name="Zink E.M."/>
            <person name="Wu S."/>
            <person name="Pasa-Tolic L."/>
            <person name="Chaput D.L."/>
            <person name="Haridas S."/>
            <person name="Grigoriev I.V."/>
            <person name="Santelli C.M."/>
            <person name="Hansel C.M."/>
        </authorList>
    </citation>
    <scope>NUCLEOTIDE SEQUENCE [LARGE SCALE GENOMIC DNA]</scope>
    <source>
        <strain evidence="18 19">AP3s5-JAC2a</strain>
    </source>
</reference>
<keyword evidence="10 15" id="KW-0472">Membrane</keyword>
<sequence length="439" mass="48544">MLTMRWTSLLGLVLAFFSFSICPVLGQLPDCAQTCFGAAVQNQTECKPTDMPCICASPAINAAIQGCVGASCTIRQTLVAVNTTQTMCHAPIRDKTGKLLWVSIVSGALALLAIIMRSTVALLSENWRWDDVCALAAWFFSIPLTVLQLITPGLGLGKDTWTVEPWKIIRVLQMIYASQAGYFITIGFTKMTFLFFFLYIFPSKGVRVTVFILMGITVCHSLGFELALIFSCLPIKAVWTGWMREEPYQYCMNQNAFIYAAAGTNLAIDLGVLVVPIPQLLKLKLSLRRKFFLLCIFSTGFLTMIVSCIRIQTIATYGNSSNPMYDSLEAALYSVLEQNVGIICICMPMFRRFLGHLFPRCFASSDDDSNFKYDDGTPNARLSSGKRSTPRNKISTLDGSLFETQITKTVDTRVSSNQLDDEVGLVELQNDGKHLAASP</sequence>
<feature type="chain" id="PRO_5008058629" description="CFEM domain-containing protein" evidence="16">
    <location>
        <begin position="27"/>
        <end position="439"/>
    </location>
</feature>
<evidence type="ECO:0000256" key="3">
    <source>
        <dbReference type="ARBA" id="ARBA00004613"/>
    </source>
</evidence>
<evidence type="ECO:0000259" key="17">
    <source>
        <dbReference type="PROSITE" id="PS52012"/>
    </source>
</evidence>
<feature type="transmembrane region" description="Helical" evidence="15">
    <location>
        <begin position="132"/>
        <end position="151"/>
    </location>
</feature>
<keyword evidence="6" id="KW-0336">GPI-anchor</keyword>
<keyword evidence="6" id="KW-0325">Glycoprotein</keyword>